<dbReference type="OrthoDB" id="3830900at2"/>
<dbReference type="Gene3D" id="1.10.10.1150">
    <property type="entry name" value="Coenzyme PQQ synthesis protein D (PqqD)"/>
    <property type="match status" value="1"/>
</dbReference>
<gene>
    <name evidence="1" type="ORF">SAMN04488242_1150</name>
</gene>
<dbReference type="AlphaFoldDB" id="A0A1G9JAZ9"/>
<dbReference type="RefSeq" id="WP_093249844.1">
    <property type="nucleotide sequence ID" value="NZ_FNGP01000002.1"/>
</dbReference>
<accession>A0A1G9JAZ9</accession>
<dbReference type="Proteomes" id="UP000199475">
    <property type="component" value="Unassembled WGS sequence"/>
</dbReference>
<evidence type="ECO:0000313" key="2">
    <source>
        <dbReference type="Proteomes" id="UP000199475"/>
    </source>
</evidence>
<proteinExistence type="predicted"/>
<sequence length="88" mass="9738">MKLRTTDITWREIDGDLIILDLTSSTYLTANASGAVLMKELTEERSSQELAQALVDAFGIDHDQAESDVRHFVQALNDSGLLETRNTA</sequence>
<dbReference type="InterPro" id="IPR008792">
    <property type="entry name" value="PQQD"/>
</dbReference>
<dbReference type="Pfam" id="PF05402">
    <property type="entry name" value="PqqD"/>
    <property type="match status" value="1"/>
</dbReference>
<name>A0A1G9JAZ9_9ACTN</name>
<dbReference type="STRING" id="686624.SAMN04488242_1150"/>
<reference evidence="1 2" key="1">
    <citation type="submission" date="2016-10" db="EMBL/GenBank/DDBJ databases">
        <authorList>
            <person name="de Groot N.N."/>
        </authorList>
    </citation>
    <scope>NUCLEOTIDE SEQUENCE [LARGE SCALE GENOMIC DNA]</scope>
    <source>
        <strain evidence="1 2">CGMCC 1.9159</strain>
    </source>
</reference>
<protein>
    <submittedName>
        <fullName evidence="1">Coenzyme PQQ synthesis protein D (PqqD)</fullName>
    </submittedName>
</protein>
<dbReference type="EMBL" id="FNGP01000002">
    <property type="protein sequence ID" value="SDL34787.1"/>
    <property type="molecule type" value="Genomic_DNA"/>
</dbReference>
<keyword evidence="2" id="KW-1185">Reference proteome</keyword>
<dbReference type="InterPro" id="IPR041881">
    <property type="entry name" value="PqqD_sf"/>
</dbReference>
<organism evidence="1 2">
    <name type="scientific">Tessaracoccus oleiagri</name>
    <dbReference type="NCBI Taxonomy" id="686624"/>
    <lineage>
        <taxon>Bacteria</taxon>
        <taxon>Bacillati</taxon>
        <taxon>Actinomycetota</taxon>
        <taxon>Actinomycetes</taxon>
        <taxon>Propionibacteriales</taxon>
        <taxon>Propionibacteriaceae</taxon>
        <taxon>Tessaracoccus</taxon>
    </lineage>
</organism>
<evidence type="ECO:0000313" key="1">
    <source>
        <dbReference type="EMBL" id="SDL34787.1"/>
    </source>
</evidence>